<evidence type="ECO:0000256" key="9">
    <source>
        <dbReference type="ARBA" id="ARBA00022801"/>
    </source>
</evidence>
<evidence type="ECO:0000256" key="7">
    <source>
        <dbReference type="ARBA" id="ARBA00022525"/>
    </source>
</evidence>
<accession>A0A7R9L031</accession>
<evidence type="ECO:0000256" key="6">
    <source>
        <dbReference type="ARBA" id="ARBA00021721"/>
    </source>
</evidence>
<evidence type="ECO:0000256" key="14">
    <source>
        <dbReference type="ARBA" id="ARBA00023157"/>
    </source>
</evidence>
<comment type="cofactor">
    <cofactor evidence="2">
        <name>Ca(2+)</name>
        <dbReference type="ChEBI" id="CHEBI:29108"/>
    </cofactor>
</comment>
<evidence type="ECO:0000256" key="12">
    <source>
        <dbReference type="ARBA" id="ARBA00023098"/>
    </source>
</evidence>
<evidence type="ECO:0000256" key="5">
    <source>
        <dbReference type="ARBA" id="ARBA00013278"/>
    </source>
</evidence>
<keyword evidence="19" id="KW-1185">Reference proteome</keyword>
<feature type="non-terminal residue" evidence="18">
    <location>
        <position position="283"/>
    </location>
</feature>
<dbReference type="GO" id="GO:0005576">
    <property type="term" value="C:extracellular region"/>
    <property type="evidence" value="ECO:0007669"/>
    <property type="project" value="UniProtKB-SubCell"/>
</dbReference>
<dbReference type="Proteomes" id="UP000759131">
    <property type="component" value="Unassembled WGS sequence"/>
</dbReference>
<dbReference type="InterPro" id="IPR033113">
    <property type="entry name" value="PLA2_histidine"/>
</dbReference>
<keyword evidence="12" id="KW-0443">Lipid metabolism</keyword>
<comment type="similarity">
    <text evidence="4">Belongs to the phospholipase A2 family. Group III subfamily.</text>
</comment>
<name>A0A7R9L031_9ACAR</name>
<evidence type="ECO:0000256" key="13">
    <source>
        <dbReference type="ARBA" id="ARBA00023145"/>
    </source>
</evidence>
<evidence type="ECO:0000256" key="16">
    <source>
        <dbReference type="SAM" id="SignalP"/>
    </source>
</evidence>
<evidence type="ECO:0000256" key="10">
    <source>
        <dbReference type="ARBA" id="ARBA00022837"/>
    </source>
</evidence>
<evidence type="ECO:0000256" key="11">
    <source>
        <dbReference type="ARBA" id="ARBA00022963"/>
    </source>
</evidence>
<evidence type="ECO:0000256" key="3">
    <source>
        <dbReference type="ARBA" id="ARBA00004613"/>
    </source>
</evidence>
<keyword evidence="10" id="KW-0106">Calcium</keyword>
<keyword evidence="8" id="KW-0479">Metal-binding</keyword>
<dbReference type="GO" id="GO:0004623">
    <property type="term" value="F:phospholipase A2 activity"/>
    <property type="evidence" value="ECO:0007669"/>
    <property type="project" value="UniProtKB-EC"/>
</dbReference>
<dbReference type="PANTHER" id="PTHR12253">
    <property type="entry name" value="RH14732P"/>
    <property type="match status" value="1"/>
</dbReference>
<feature type="signal peptide" evidence="16">
    <location>
        <begin position="1"/>
        <end position="24"/>
    </location>
</feature>
<comment type="catalytic activity">
    <reaction evidence="1">
        <text>a 1,2-diacyl-sn-glycero-3-phosphocholine + H2O = a 1-acyl-sn-glycero-3-phosphocholine + a fatty acid + H(+)</text>
        <dbReference type="Rhea" id="RHEA:15801"/>
        <dbReference type="ChEBI" id="CHEBI:15377"/>
        <dbReference type="ChEBI" id="CHEBI:15378"/>
        <dbReference type="ChEBI" id="CHEBI:28868"/>
        <dbReference type="ChEBI" id="CHEBI:57643"/>
        <dbReference type="ChEBI" id="CHEBI:58168"/>
        <dbReference type="EC" id="3.1.1.4"/>
    </reaction>
</comment>
<evidence type="ECO:0000256" key="15">
    <source>
        <dbReference type="ARBA" id="ARBA00029903"/>
    </source>
</evidence>
<feature type="chain" id="PRO_5035680013" description="Phospholipase A2" evidence="16">
    <location>
        <begin position="25"/>
        <end position="283"/>
    </location>
</feature>
<dbReference type="Pfam" id="PF05826">
    <property type="entry name" value="Phospholip_A2_2"/>
    <property type="match status" value="1"/>
</dbReference>
<keyword evidence="9" id="KW-0378">Hydrolase</keyword>
<dbReference type="EC" id="3.1.1.4" evidence="5"/>
<evidence type="ECO:0000256" key="1">
    <source>
        <dbReference type="ARBA" id="ARBA00001604"/>
    </source>
</evidence>
<keyword evidence="11" id="KW-0442">Lipid degradation</keyword>
<dbReference type="EMBL" id="OC865529">
    <property type="protein sequence ID" value="CAD7632422.1"/>
    <property type="molecule type" value="Genomic_DNA"/>
</dbReference>
<dbReference type="InterPro" id="IPR016090">
    <property type="entry name" value="PLA2-like_dom"/>
</dbReference>
<evidence type="ECO:0000259" key="17">
    <source>
        <dbReference type="Pfam" id="PF05826"/>
    </source>
</evidence>
<keyword evidence="7" id="KW-0964">Secreted</keyword>
<evidence type="ECO:0000256" key="2">
    <source>
        <dbReference type="ARBA" id="ARBA00001913"/>
    </source>
</evidence>
<comment type="subcellular location">
    <subcellularLocation>
        <location evidence="3">Secreted</location>
    </subcellularLocation>
</comment>
<dbReference type="Gene3D" id="1.20.90.10">
    <property type="entry name" value="Phospholipase A2 domain"/>
    <property type="match status" value="1"/>
</dbReference>
<dbReference type="AlphaFoldDB" id="A0A7R9L031"/>
<dbReference type="GO" id="GO:0050482">
    <property type="term" value="P:arachidonate secretion"/>
    <property type="evidence" value="ECO:0007669"/>
    <property type="project" value="InterPro"/>
</dbReference>
<evidence type="ECO:0000256" key="8">
    <source>
        <dbReference type="ARBA" id="ARBA00022723"/>
    </source>
</evidence>
<organism evidence="18">
    <name type="scientific">Medioppia subpectinata</name>
    <dbReference type="NCBI Taxonomy" id="1979941"/>
    <lineage>
        <taxon>Eukaryota</taxon>
        <taxon>Metazoa</taxon>
        <taxon>Ecdysozoa</taxon>
        <taxon>Arthropoda</taxon>
        <taxon>Chelicerata</taxon>
        <taxon>Arachnida</taxon>
        <taxon>Acari</taxon>
        <taxon>Acariformes</taxon>
        <taxon>Sarcoptiformes</taxon>
        <taxon>Oribatida</taxon>
        <taxon>Brachypylina</taxon>
        <taxon>Oppioidea</taxon>
        <taxon>Oppiidae</taxon>
        <taxon>Medioppia</taxon>
    </lineage>
</organism>
<evidence type="ECO:0000313" key="19">
    <source>
        <dbReference type="Proteomes" id="UP000759131"/>
    </source>
</evidence>
<dbReference type="EMBL" id="CAJPIZ010010954">
    <property type="protein sequence ID" value="CAG2112852.1"/>
    <property type="molecule type" value="Genomic_DNA"/>
</dbReference>
<proteinExistence type="inferred from homology"/>
<gene>
    <name evidence="18" type="ORF">OSB1V03_LOCUS12825</name>
</gene>
<evidence type="ECO:0000256" key="4">
    <source>
        <dbReference type="ARBA" id="ARBA00009659"/>
    </source>
</evidence>
<dbReference type="FunFam" id="1.20.90.10:FF:000002">
    <property type="entry name" value="Phospholipase A2 group III"/>
    <property type="match status" value="1"/>
</dbReference>
<sequence length="283" mass="32938">YAKKIFKTIFSAILTLFLIGIVFSDENHKKSYKTPKACGNTKPILYKESDKSHRMVEIIYQNNAIIDCYLYGDKRLAENAIANKLCKPKVQFVEPKALSSVALQCSQWLSRQIRKGEIPSYSDEDFPDEYNNKIDRNFFEGILIFPGTKWCGAGDIAEHEHDFGSEKETDKCCRQHDYCFDSIESKGTKYNLTNKAIHTKSHCLCDQEFTECLKSVDKLISKSIAKLYFNLIQVQCFKRDHPIIECLEYKGIPLFWSSCQKYELDFTKAIIYQFFDAKFVDWF</sequence>
<dbReference type="GO" id="GO:0006644">
    <property type="term" value="P:phospholipid metabolic process"/>
    <property type="evidence" value="ECO:0007669"/>
    <property type="project" value="InterPro"/>
</dbReference>
<dbReference type="SUPFAM" id="SSF48619">
    <property type="entry name" value="Phospholipase A2, PLA2"/>
    <property type="match status" value="1"/>
</dbReference>
<dbReference type="PROSITE" id="PS00118">
    <property type="entry name" value="PA2_HIS"/>
    <property type="match status" value="1"/>
</dbReference>
<feature type="non-terminal residue" evidence="18">
    <location>
        <position position="1"/>
    </location>
</feature>
<reference evidence="18" key="1">
    <citation type="submission" date="2020-11" db="EMBL/GenBank/DDBJ databases">
        <authorList>
            <person name="Tran Van P."/>
        </authorList>
    </citation>
    <scope>NUCLEOTIDE SEQUENCE</scope>
</reference>
<dbReference type="GO" id="GO:0016042">
    <property type="term" value="P:lipid catabolic process"/>
    <property type="evidence" value="ECO:0007669"/>
    <property type="project" value="UniProtKB-KW"/>
</dbReference>
<keyword evidence="16" id="KW-0732">Signal</keyword>
<dbReference type="InterPro" id="IPR036444">
    <property type="entry name" value="PLipase_A2_dom_sf"/>
</dbReference>
<dbReference type="OrthoDB" id="6512443at2759"/>
<protein>
    <recommendedName>
        <fullName evidence="6">Phospholipase A2</fullName>
        <ecNumber evidence="5">3.1.1.4</ecNumber>
    </recommendedName>
    <alternativeName>
        <fullName evidence="15">Phosphatidylcholine 2-acylhydrolase</fullName>
    </alternativeName>
</protein>
<keyword evidence="14" id="KW-1015">Disulfide bond</keyword>
<dbReference type="CDD" id="cd04704">
    <property type="entry name" value="PLA2_bee_venom_like"/>
    <property type="match status" value="1"/>
</dbReference>
<feature type="domain" description="Phospholipase A2-like central" evidence="17">
    <location>
        <begin position="144"/>
        <end position="239"/>
    </location>
</feature>
<keyword evidence="13" id="KW-0865">Zymogen</keyword>
<evidence type="ECO:0000313" key="18">
    <source>
        <dbReference type="EMBL" id="CAD7632422.1"/>
    </source>
</evidence>
<dbReference type="GO" id="GO:0046872">
    <property type="term" value="F:metal ion binding"/>
    <property type="evidence" value="ECO:0007669"/>
    <property type="project" value="UniProtKB-KW"/>
</dbReference>